<evidence type="ECO:0000256" key="7">
    <source>
        <dbReference type="ARBA" id="ARBA00023277"/>
    </source>
</evidence>
<dbReference type="GO" id="GO:0030246">
    <property type="term" value="F:carbohydrate binding"/>
    <property type="evidence" value="ECO:0007669"/>
    <property type="project" value="InterPro"/>
</dbReference>
<dbReference type="GO" id="GO:0005737">
    <property type="term" value="C:cytoplasm"/>
    <property type="evidence" value="ECO:0007669"/>
    <property type="project" value="TreeGrafter"/>
</dbReference>
<dbReference type="InterPro" id="IPR014718">
    <property type="entry name" value="GH-type_carb-bd"/>
</dbReference>
<sequence length="377" mass="41039">MTVTSRLPQRWARQARAALPLALLFASPAAAQLHADDPTVHEYTLRNATGMTVRFLDLGATITAVEVPDRRGKSANVVLGYGSTGEYRTKNTKNGFGAAIGRYAGRIANARFPLDGQTYRLRPNLGPHALHGGVGPGFDQRVWQVRRFREGKVDAAALTFVSPDGDQGFPGTLTVTITYRLLHDNALRIDYTARTTKPTVLNLTNHSYFNLAGGGSIATQRLRIAATRWVETDEVGIPTGRLAPVAGTPLDFRTDHTIGERIDHEGPPMSGPGGYNHAWIVAPAMRATPRPTLWMCDPASGRTLTVETTEPSVQLYTGDYIDGRDVDALGRPIRPRDGIAIETQGFADAPNHPKFPSTRLDPGKTFRSTTIYRFGAN</sequence>
<dbReference type="NCBIfam" id="NF008277">
    <property type="entry name" value="PRK11055.1"/>
    <property type="match status" value="1"/>
</dbReference>
<feature type="active site" description="Proton acceptor" evidence="9">
    <location>
        <position position="342"/>
    </location>
</feature>
<dbReference type="GO" id="GO:0004034">
    <property type="term" value="F:aldose 1-epimerase activity"/>
    <property type="evidence" value="ECO:0007669"/>
    <property type="project" value="UniProtKB-EC"/>
</dbReference>
<evidence type="ECO:0000313" key="13">
    <source>
        <dbReference type="Proteomes" id="UP000546701"/>
    </source>
</evidence>
<evidence type="ECO:0000313" key="12">
    <source>
        <dbReference type="EMBL" id="MBB5728712.1"/>
    </source>
</evidence>
<evidence type="ECO:0000256" key="2">
    <source>
        <dbReference type="ARBA" id="ARBA00005028"/>
    </source>
</evidence>
<dbReference type="EMBL" id="JACIJR010000002">
    <property type="protein sequence ID" value="MBB5728712.1"/>
    <property type="molecule type" value="Genomic_DNA"/>
</dbReference>
<dbReference type="Gene3D" id="2.70.98.10">
    <property type="match status" value="1"/>
</dbReference>
<feature type="chain" id="PRO_5030761407" description="Aldose 1-epimerase" evidence="11">
    <location>
        <begin position="32"/>
        <end position="377"/>
    </location>
</feature>
<dbReference type="SUPFAM" id="SSF74650">
    <property type="entry name" value="Galactose mutarotase-like"/>
    <property type="match status" value="1"/>
</dbReference>
<organism evidence="12 13">
    <name type="scientific">Sphingomonas prati</name>
    <dbReference type="NCBI Taxonomy" id="1843237"/>
    <lineage>
        <taxon>Bacteria</taxon>
        <taxon>Pseudomonadati</taxon>
        <taxon>Pseudomonadota</taxon>
        <taxon>Alphaproteobacteria</taxon>
        <taxon>Sphingomonadales</taxon>
        <taxon>Sphingomonadaceae</taxon>
        <taxon>Sphingomonas</taxon>
    </lineage>
</organism>
<comment type="pathway">
    <text evidence="2 8">Carbohydrate metabolism; hexose metabolism.</text>
</comment>
<evidence type="ECO:0000256" key="6">
    <source>
        <dbReference type="ARBA" id="ARBA00023235"/>
    </source>
</evidence>
<dbReference type="Proteomes" id="UP000546701">
    <property type="component" value="Unassembled WGS sequence"/>
</dbReference>
<proteinExistence type="inferred from homology"/>
<dbReference type="CDD" id="cd09019">
    <property type="entry name" value="galactose_mutarotase_like"/>
    <property type="match status" value="1"/>
</dbReference>
<evidence type="ECO:0000256" key="10">
    <source>
        <dbReference type="PIRSR" id="PIRSR005096-3"/>
    </source>
</evidence>
<comment type="catalytic activity">
    <reaction evidence="1 8">
        <text>alpha-D-glucose = beta-D-glucose</text>
        <dbReference type="Rhea" id="RHEA:10264"/>
        <dbReference type="ChEBI" id="CHEBI:15903"/>
        <dbReference type="ChEBI" id="CHEBI:17925"/>
        <dbReference type="EC" id="5.1.3.3"/>
    </reaction>
</comment>
<dbReference type="InterPro" id="IPR047215">
    <property type="entry name" value="Galactose_mutarotase-like"/>
</dbReference>
<evidence type="ECO:0000256" key="1">
    <source>
        <dbReference type="ARBA" id="ARBA00001614"/>
    </source>
</evidence>
<evidence type="ECO:0000256" key="11">
    <source>
        <dbReference type="SAM" id="SignalP"/>
    </source>
</evidence>
<dbReference type="PANTHER" id="PTHR10091">
    <property type="entry name" value="ALDOSE-1-EPIMERASE"/>
    <property type="match status" value="1"/>
</dbReference>
<feature type="active site" description="Proton donor" evidence="9">
    <location>
        <position position="206"/>
    </location>
</feature>
<evidence type="ECO:0000256" key="5">
    <source>
        <dbReference type="ARBA" id="ARBA00014165"/>
    </source>
</evidence>
<comment type="similarity">
    <text evidence="3 8">Belongs to the aldose epimerase family.</text>
</comment>
<keyword evidence="6 8" id="KW-0413">Isomerase</keyword>
<keyword evidence="7 8" id="KW-0119">Carbohydrate metabolism</keyword>
<dbReference type="RefSeq" id="WP_157177446.1">
    <property type="nucleotide sequence ID" value="NZ_BMJP01000001.1"/>
</dbReference>
<comment type="caution">
    <text evidence="12">The sequence shown here is derived from an EMBL/GenBank/DDBJ whole genome shotgun (WGS) entry which is preliminary data.</text>
</comment>
<dbReference type="Pfam" id="PF01263">
    <property type="entry name" value="Aldose_epim"/>
    <property type="match status" value="1"/>
</dbReference>
<dbReference type="OrthoDB" id="9779408at2"/>
<dbReference type="InterPro" id="IPR011013">
    <property type="entry name" value="Gal_mutarotase_sf_dom"/>
</dbReference>
<keyword evidence="11" id="KW-0732">Signal</keyword>
<dbReference type="GO" id="GO:0033499">
    <property type="term" value="P:galactose catabolic process via UDP-galactose, Leloir pathway"/>
    <property type="evidence" value="ECO:0007669"/>
    <property type="project" value="TreeGrafter"/>
</dbReference>
<feature type="signal peptide" evidence="11">
    <location>
        <begin position="1"/>
        <end position="31"/>
    </location>
</feature>
<dbReference type="PIRSF" id="PIRSF005096">
    <property type="entry name" value="GALM"/>
    <property type="match status" value="1"/>
</dbReference>
<evidence type="ECO:0000256" key="8">
    <source>
        <dbReference type="PIRNR" id="PIRNR005096"/>
    </source>
</evidence>
<evidence type="ECO:0000256" key="3">
    <source>
        <dbReference type="ARBA" id="ARBA00006206"/>
    </source>
</evidence>
<name>A0A7W9BRF6_9SPHN</name>
<feature type="binding site" evidence="10">
    <location>
        <begin position="206"/>
        <end position="208"/>
    </location>
    <ligand>
        <name>beta-D-galactose</name>
        <dbReference type="ChEBI" id="CHEBI:27667"/>
    </ligand>
</feature>
<dbReference type="InterPro" id="IPR018052">
    <property type="entry name" value="Ald1_epimerase_CS"/>
</dbReference>
<dbReference type="AlphaFoldDB" id="A0A7W9BRF6"/>
<accession>A0A7W9BRF6</accession>
<dbReference type="PROSITE" id="PS00545">
    <property type="entry name" value="ALDOSE_1_EPIMERASE"/>
    <property type="match status" value="1"/>
</dbReference>
<dbReference type="GO" id="GO:0006006">
    <property type="term" value="P:glucose metabolic process"/>
    <property type="evidence" value="ECO:0007669"/>
    <property type="project" value="TreeGrafter"/>
</dbReference>
<reference evidence="12 13" key="1">
    <citation type="submission" date="2020-08" db="EMBL/GenBank/DDBJ databases">
        <title>Genomic Encyclopedia of Type Strains, Phase IV (KMG-IV): sequencing the most valuable type-strain genomes for metagenomic binning, comparative biology and taxonomic classification.</title>
        <authorList>
            <person name="Goeker M."/>
        </authorList>
    </citation>
    <scope>NUCLEOTIDE SEQUENCE [LARGE SCALE GENOMIC DNA]</scope>
    <source>
        <strain evidence="12 13">DSM 103336</strain>
    </source>
</reference>
<dbReference type="InterPro" id="IPR015443">
    <property type="entry name" value="Aldose_1-epimerase"/>
</dbReference>
<evidence type="ECO:0000256" key="4">
    <source>
        <dbReference type="ARBA" id="ARBA00013185"/>
    </source>
</evidence>
<dbReference type="InterPro" id="IPR008183">
    <property type="entry name" value="Aldose_1/G6P_1-epimerase"/>
</dbReference>
<dbReference type="UniPathway" id="UPA00242"/>
<dbReference type="PANTHER" id="PTHR10091:SF0">
    <property type="entry name" value="GALACTOSE MUTAROTASE"/>
    <property type="match status" value="1"/>
</dbReference>
<keyword evidence="13" id="KW-1185">Reference proteome</keyword>
<dbReference type="EC" id="5.1.3.3" evidence="4 8"/>
<protein>
    <recommendedName>
        <fullName evidence="5 8">Aldose 1-epimerase</fullName>
        <ecNumber evidence="4 8">5.1.3.3</ecNumber>
    </recommendedName>
</protein>
<evidence type="ECO:0000256" key="9">
    <source>
        <dbReference type="PIRSR" id="PIRSR005096-1"/>
    </source>
</evidence>
<gene>
    <name evidence="12" type="ORF">FHS99_001182</name>
</gene>